<dbReference type="Proteomes" id="UP000267096">
    <property type="component" value="Unassembled WGS sequence"/>
</dbReference>
<evidence type="ECO:0000256" key="1">
    <source>
        <dbReference type="ARBA" id="ARBA00023157"/>
    </source>
</evidence>
<organism evidence="3 4">
    <name type="scientific">Anisakis simplex</name>
    <name type="common">Herring worm</name>
    <dbReference type="NCBI Taxonomy" id="6269"/>
    <lineage>
        <taxon>Eukaryota</taxon>
        <taxon>Metazoa</taxon>
        <taxon>Ecdysozoa</taxon>
        <taxon>Nematoda</taxon>
        <taxon>Chromadorea</taxon>
        <taxon>Rhabditida</taxon>
        <taxon>Spirurina</taxon>
        <taxon>Ascaridomorpha</taxon>
        <taxon>Ascaridoidea</taxon>
        <taxon>Anisakidae</taxon>
        <taxon>Anisakis</taxon>
        <taxon>Anisakis simplex complex</taxon>
    </lineage>
</organism>
<accession>A0A3P6RA90</accession>
<dbReference type="Pfam" id="PF03489">
    <property type="entry name" value="SapB_2"/>
    <property type="match status" value="1"/>
</dbReference>
<gene>
    <name evidence="3" type="ORF">ASIM_LOCUS15716</name>
</gene>
<dbReference type="PROSITE" id="PS50015">
    <property type="entry name" value="SAP_B"/>
    <property type="match status" value="1"/>
</dbReference>
<reference evidence="3 4" key="1">
    <citation type="submission" date="2018-11" db="EMBL/GenBank/DDBJ databases">
        <authorList>
            <consortium name="Pathogen Informatics"/>
        </authorList>
    </citation>
    <scope>NUCLEOTIDE SEQUENCE [LARGE SCALE GENOMIC DNA]</scope>
</reference>
<dbReference type="OrthoDB" id="5853906at2759"/>
<dbReference type="InterPro" id="IPR011001">
    <property type="entry name" value="Saposin-like"/>
</dbReference>
<evidence type="ECO:0000313" key="3">
    <source>
        <dbReference type="EMBL" id="VDK55867.1"/>
    </source>
</evidence>
<dbReference type="AlphaFoldDB" id="A0A3P6RA90"/>
<keyword evidence="4" id="KW-1185">Reference proteome</keyword>
<proteinExistence type="predicted"/>
<sequence length="124" mass="14069">MLFAVFAFNDVLSENVDTASFVREKPKDNYGIKKTVKFQQVDPVTNGYVCLLCTQTITATRELVLAHKTEVSDILEQVCYKLFGQHPAQEQACEALIEHELPYIIKLIEEKVQPHQICINLGLC</sequence>
<dbReference type="Gene3D" id="1.10.225.10">
    <property type="entry name" value="Saposin-like"/>
    <property type="match status" value="1"/>
</dbReference>
<dbReference type="InterPro" id="IPR008138">
    <property type="entry name" value="SapB_2"/>
</dbReference>
<keyword evidence="1" id="KW-1015">Disulfide bond</keyword>
<name>A0A3P6RA90_ANISI</name>
<evidence type="ECO:0000313" key="4">
    <source>
        <dbReference type="Proteomes" id="UP000267096"/>
    </source>
</evidence>
<protein>
    <recommendedName>
        <fullName evidence="2">Saposin B-type domain-containing protein</fullName>
    </recommendedName>
</protein>
<dbReference type="SUPFAM" id="SSF47862">
    <property type="entry name" value="Saposin"/>
    <property type="match status" value="1"/>
</dbReference>
<dbReference type="SMART" id="SM00741">
    <property type="entry name" value="SapB"/>
    <property type="match status" value="1"/>
</dbReference>
<dbReference type="InterPro" id="IPR008139">
    <property type="entry name" value="SaposinB_dom"/>
</dbReference>
<dbReference type="EMBL" id="UYRR01032507">
    <property type="protein sequence ID" value="VDK55867.1"/>
    <property type="molecule type" value="Genomic_DNA"/>
</dbReference>
<evidence type="ECO:0000259" key="2">
    <source>
        <dbReference type="PROSITE" id="PS50015"/>
    </source>
</evidence>
<feature type="domain" description="Saposin B-type" evidence="2">
    <location>
        <begin position="46"/>
        <end position="124"/>
    </location>
</feature>